<comment type="similarity">
    <text evidence="2 4">Belongs to the cytochrome P450 family.</text>
</comment>
<keyword evidence="3 4" id="KW-0408">Iron</keyword>
<evidence type="ECO:0000256" key="5">
    <source>
        <dbReference type="SAM" id="Phobius"/>
    </source>
</evidence>
<dbReference type="SUPFAM" id="SSF48264">
    <property type="entry name" value="Cytochrome P450"/>
    <property type="match status" value="1"/>
</dbReference>
<proteinExistence type="inferred from homology"/>
<organism evidence="6 7">
    <name type="scientific">Euplotes crassus</name>
    <dbReference type="NCBI Taxonomy" id="5936"/>
    <lineage>
        <taxon>Eukaryota</taxon>
        <taxon>Sar</taxon>
        <taxon>Alveolata</taxon>
        <taxon>Ciliophora</taxon>
        <taxon>Intramacronucleata</taxon>
        <taxon>Spirotrichea</taxon>
        <taxon>Hypotrichia</taxon>
        <taxon>Euplotida</taxon>
        <taxon>Euplotidae</taxon>
        <taxon>Moneuplotes</taxon>
    </lineage>
</organism>
<dbReference type="InterPro" id="IPR002401">
    <property type="entry name" value="Cyt_P450_E_grp-I"/>
</dbReference>
<evidence type="ECO:0000313" key="7">
    <source>
        <dbReference type="Proteomes" id="UP001295684"/>
    </source>
</evidence>
<keyword evidence="5" id="KW-0472">Membrane</keyword>
<dbReference type="EMBL" id="CAMPGE010007603">
    <property type="protein sequence ID" value="CAI2366518.1"/>
    <property type="molecule type" value="Genomic_DNA"/>
</dbReference>
<gene>
    <name evidence="6" type="ORF">ECRASSUSDP1_LOCUS7791</name>
</gene>
<dbReference type="InterPro" id="IPR036396">
    <property type="entry name" value="Cyt_P450_sf"/>
</dbReference>
<keyword evidence="4" id="KW-0560">Oxidoreductase</keyword>
<evidence type="ECO:0000256" key="3">
    <source>
        <dbReference type="PIRSR" id="PIRSR602401-1"/>
    </source>
</evidence>
<evidence type="ECO:0000256" key="1">
    <source>
        <dbReference type="ARBA" id="ARBA00001971"/>
    </source>
</evidence>
<protein>
    <recommendedName>
        <fullName evidence="8">Cytochrome P450</fullName>
    </recommendedName>
</protein>
<dbReference type="Proteomes" id="UP001295684">
    <property type="component" value="Unassembled WGS sequence"/>
</dbReference>
<dbReference type="PANTHER" id="PTHR24305:SF166">
    <property type="entry name" value="CYTOCHROME P450 12A4, MITOCHONDRIAL-RELATED"/>
    <property type="match status" value="1"/>
</dbReference>
<reference evidence="6" key="1">
    <citation type="submission" date="2023-07" db="EMBL/GenBank/DDBJ databases">
        <authorList>
            <consortium name="AG Swart"/>
            <person name="Singh M."/>
            <person name="Singh A."/>
            <person name="Seah K."/>
            <person name="Emmerich C."/>
        </authorList>
    </citation>
    <scope>NUCLEOTIDE SEQUENCE</scope>
    <source>
        <strain evidence="6">DP1</strain>
    </source>
</reference>
<dbReference type="AlphaFoldDB" id="A0AAD1UCA6"/>
<keyword evidence="7" id="KW-1185">Reference proteome</keyword>
<keyword evidence="3 4" id="KW-0479">Metal-binding</keyword>
<dbReference type="GO" id="GO:0020037">
    <property type="term" value="F:heme binding"/>
    <property type="evidence" value="ECO:0007669"/>
    <property type="project" value="InterPro"/>
</dbReference>
<keyword evidence="5" id="KW-0812">Transmembrane</keyword>
<evidence type="ECO:0000313" key="6">
    <source>
        <dbReference type="EMBL" id="CAI2366518.1"/>
    </source>
</evidence>
<evidence type="ECO:0000256" key="2">
    <source>
        <dbReference type="ARBA" id="ARBA00010617"/>
    </source>
</evidence>
<feature type="transmembrane region" description="Helical" evidence="5">
    <location>
        <begin position="7"/>
        <end position="26"/>
    </location>
</feature>
<dbReference type="GO" id="GO:0004497">
    <property type="term" value="F:monooxygenase activity"/>
    <property type="evidence" value="ECO:0007669"/>
    <property type="project" value="UniProtKB-KW"/>
</dbReference>
<keyword evidence="3 4" id="KW-0349">Heme</keyword>
<dbReference type="Gene3D" id="1.10.630.10">
    <property type="entry name" value="Cytochrome P450"/>
    <property type="match status" value="1"/>
</dbReference>
<dbReference type="InterPro" id="IPR050121">
    <property type="entry name" value="Cytochrome_P450_monoxygenase"/>
</dbReference>
<dbReference type="PRINTS" id="PR00385">
    <property type="entry name" value="P450"/>
</dbReference>
<dbReference type="InterPro" id="IPR001128">
    <property type="entry name" value="Cyt_P450"/>
</dbReference>
<evidence type="ECO:0008006" key="8">
    <source>
        <dbReference type="Google" id="ProtNLM"/>
    </source>
</evidence>
<feature type="binding site" description="axial binding residue" evidence="3">
    <location>
        <position position="455"/>
    </location>
    <ligand>
        <name>heme</name>
        <dbReference type="ChEBI" id="CHEBI:30413"/>
    </ligand>
    <ligandPart>
        <name>Fe</name>
        <dbReference type="ChEBI" id="CHEBI:18248"/>
    </ligandPart>
</feature>
<comment type="caution">
    <text evidence="6">The sequence shown here is derived from an EMBL/GenBank/DDBJ whole genome shotgun (WGS) entry which is preliminary data.</text>
</comment>
<dbReference type="GO" id="GO:0005506">
    <property type="term" value="F:iron ion binding"/>
    <property type="evidence" value="ECO:0007669"/>
    <property type="project" value="InterPro"/>
</dbReference>
<dbReference type="GO" id="GO:0016705">
    <property type="term" value="F:oxidoreductase activity, acting on paired donors, with incorporation or reduction of molecular oxygen"/>
    <property type="evidence" value="ECO:0007669"/>
    <property type="project" value="InterPro"/>
</dbReference>
<comment type="cofactor">
    <cofactor evidence="1 3">
        <name>heme</name>
        <dbReference type="ChEBI" id="CHEBI:30413"/>
    </cofactor>
</comment>
<dbReference type="PRINTS" id="PR00463">
    <property type="entry name" value="EP450I"/>
</dbReference>
<evidence type="ECO:0000256" key="4">
    <source>
        <dbReference type="RuleBase" id="RU000461"/>
    </source>
</evidence>
<dbReference type="Pfam" id="PF00067">
    <property type="entry name" value="p450"/>
    <property type="match status" value="1"/>
</dbReference>
<dbReference type="CDD" id="cd00302">
    <property type="entry name" value="cytochrome_P450"/>
    <property type="match status" value="1"/>
</dbReference>
<dbReference type="InterPro" id="IPR017972">
    <property type="entry name" value="Cyt_P450_CS"/>
</dbReference>
<keyword evidence="5" id="KW-1133">Transmembrane helix</keyword>
<keyword evidence="4" id="KW-0503">Monooxygenase</keyword>
<dbReference type="PROSITE" id="PS00086">
    <property type="entry name" value="CYTOCHROME_P450"/>
    <property type="match status" value="1"/>
</dbReference>
<name>A0AAD1UCA6_EUPCR</name>
<sequence length="515" mass="59576">MICAISLVGYLAIKIIAMPLLVRWKYKRYPNVKFSPSATLFKGDHAHVEKNVGDDKFAYWHYAEYALSDSKPDIYIKFIGPTPMFMMFSLKALTEMKKLQPNKIDRDNVFIDKLIGKIFYGSVAQSPSNAHWKLRRQSAMKAMGMNFASGYIQKLVQCMEEVASQWREGKIIDFTKQFSYIQFLFMSKVLFGQEFDLSNYMFEYETEKGEIKEINMHDMMNRVVEDTLWGYFNPLGIVFPFINDNNLCEPYKRIMRNVRRMENGIKKFLQKSDDKDSLYWKLKSEKAHTEQELMADLLGLLFAGSETTSQTTAGMLYFIKKNPGVMKKCKEVYENQGITQNGVLQKHLLTKDIFDDCEYADYVIKEVLRLNVPTPETISYRALENIEICGVSIPKGNLISIGVFGFHYDPKHWHEPLKFMPERFDPESEYFNSPSTGKARDPLCYIPFSTGLRSCPGQTLAKLTLKIALPLLLSSIDYCIDDEILVNDKVMFSTSSQYPCDIRIIQNKLWNSPIQ</sequence>
<accession>A0AAD1UCA6</accession>
<dbReference type="PANTHER" id="PTHR24305">
    <property type="entry name" value="CYTOCHROME P450"/>
    <property type="match status" value="1"/>
</dbReference>